<dbReference type="EMBL" id="JAAALK010000287">
    <property type="protein sequence ID" value="KAG8056382.1"/>
    <property type="molecule type" value="Genomic_DNA"/>
</dbReference>
<reference evidence="2" key="1">
    <citation type="journal article" date="2021" name="bioRxiv">
        <title>Whole Genome Assembly and Annotation of Northern Wild Rice, Zizania palustris L., Supports a Whole Genome Duplication in the Zizania Genus.</title>
        <authorList>
            <person name="Haas M."/>
            <person name="Kono T."/>
            <person name="Macchietto M."/>
            <person name="Millas R."/>
            <person name="McGilp L."/>
            <person name="Shao M."/>
            <person name="Duquette J."/>
            <person name="Hirsch C.N."/>
            <person name="Kimball J."/>
        </authorList>
    </citation>
    <scope>NUCLEOTIDE SEQUENCE</scope>
    <source>
        <tissue evidence="2">Fresh leaf tissue</tissue>
    </source>
</reference>
<evidence type="ECO:0000256" key="1">
    <source>
        <dbReference type="SAM" id="MobiDB-lite"/>
    </source>
</evidence>
<accession>A0A8J5RU25</accession>
<feature type="region of interest" description="Disordered" evidence="1">
    <location>
        <begin position="1"/>
        <end position="36"/>
    </location>
</feature>
<evidence type="ECO:0000313" key="3">
    <source>
        <dbReference type="Proteomes" id="UP000729402"/>
    </source>
</evidence>
<organism evidence="2 3">
    <name type="scientific">Zizania palustris</name>
    <name type="common">Northern wild rice</name>
    <dbReference type="NCBI Taxonomy" id="103762"/>
    <lineage>
        <taxon>Eukaryota</taxon>
        <taxon>Viridiplantae</taxon>
        <taxon>Streptophyta</taxon>
        <taxon>Embryophyta</taxon>
        <taxon>Tracheophyta</taxon>
        <taxon>Spermatophyta</taxon>
        <taxon>Magnoliopsida</taxon>
        <taxon>Liliopsida</taxon>
        <taxon>Poales</taxon>
        <taxon>Poaceae</taxon>
        <taxon>BOP clade</taxon>
        <taxon>Oryzoideae</taxon>
        <taxon>Oryzeae</taxon>
        <taxon>Zizaniinae</taxon>
        <taxon>Zizania</taxon>
    </lineage>
</organism>
<sequence length="169" mass="15845">MAAGGWLAAPDLAAPASDPSGVGEGAADSAMPMSKPAGGRLAVVDLVMPASNSGGGRPAAAGGRPAAPYLAALASDPGGAGEGAADPAMAGLDPAMAEGGQPPTMAASSPQGGDAMGKGEEEATGVVKVKTGLTRGGSLAMEAAAVAPMAGERRGEGGEPSALIPCRKG</sequence>
<proteinExistence type="predicted"/>
<reference evidence="2" key="2">
    <citation type="submission" date="2021-02" db="EMBL/GenBank/DDBJ databases">
        <authorList>
            <person name="Kimball J.A."/>
            <person name="Haas M.W."/>
            <person name="Macchietto M."/>
            <person name="Kono T."/>
            <person name="Duquette J."/>
            <person name="Shao M."/>
        </authorList>
    </citation>
    <scope>NUCLEOTIDE SEQUENCE</scope>
    <source>
        <tissue evidence="2">Fresh leaf tissue</tissue>
    </source>
</reference>
<feature type="compositionally biased region" description="Low complexity" evidence="1">
    <location>
        <begin position="1"/>
        <end position="21"/>
    </location>
</feature>
<dbReference type="AlphaFoldDB" id="A0A8J5RU25"/>
<evidence type="ECO:0000313" key="2">
    <source>
        <dbReference type="EMBL" id="KAG8056382.1"/>
    </source>
</evidence>
<comment type="caution">
    <text evidence="2">The sequence shown here is derived from an EMBL/GenBank/DDBJ whole genome shotgun (WGS) entry which is preliminary data.</text>
</comment>
<feature type="compositionally biased region" description="Low complexity" evidence="1">
    <location>
        <begin position="77"/>
        <end position="91"/>
    </location>
</feature>
<dbReference type="Proteomes" id="UP000729402">
    <property type="component" value="Unassembled WGS sequence"/>
</dbReference>
<name>A0A8J5RU25_ZIZPA</name>
<feature type="region of interest" description="Disordered" evidence="1">
    <location>
        <begin position="149"/>
        <end position="169"/>
    </location>
</feature>
<gene>
    <name evidence="2" type="ORF">GUJ93_ZPchr0002g24287</name>
</gene>
<keyword evidence="3" id="KW-1185">Reference proteome</keyword>
<feature type="region of interest" description="Disordered" evidence="1">
    <location>
        <begin position="77"/>
        <end position="126"/>
    </location>
</feature>
<protein>
    <submittedName>
        <fullName evidence="2">Uncharacterized protein</fullName>
    </submittedName>
</protein>